<keyword evidence="2" id="KW-1185">Reference proteome</keyword>
<evidence type="ECO:0000313" key="2">
    <source>
        <dbReference type="Proteomes" id="UP000829196"/>
    </source>
</evidence>
<sequence length="74" mass="9078">MYHYAYNYHHIPIPSSTARCTARYRSVNPTINMEEEETNLRHRKSRYAELEISQNWKKKKRRLEKMKHIQANDD</sequence>
<proteinExistence type="predicted"/>
<dbReference type="EMBL" id="JAGYWB010000019">
    <property type="protein sequence ID" value="KAI0489175.1"/>
    <property type="molecule type" value="Genomic_DNA"/>
</dbReference>
<gene>
    <name evidence="1" type="ORF">KFK09_029017</name>
</gene>
<comment type="caution">
    <text evidence="1">The sequence shown here is derived from an EMBL/GenBank/DDBJ whole genome shotgun (WGS) entry which is preliminary data.</text>
</comment>
<reference evidence="1" key="1">
    <citation type="journal article" date="2022" name="Front. Genet.">
        <title>Chromosome-Scale Assembly of the Dendrobium nobile Genome Provides Insights Into the Molecular Mechanism of the Biosynthesis of the Medicinal Active Ingredient of Dendrobium.</title>
        <authorList>
            <person name="Xu Q."/>
            <person name="Niu S.-C."/>
            <person name="Li K.-L."/>
            <person name="Zheng P.-J."/>
            <person name="Zhang X.-J."/>
            <person name="Jia Y."/>
            <person name="Liu Y."/>
            <person name="Niu Y.-X."/>
            <person name="Yu L.-H."/>
            <person name="Chen D.-F."/>
            <person name="Zhang G.-Q."/>
        </authorList>
    </citation>
    <scope>NUCLEOTIDE SEQUENCE</scope>
    <source>
        <tissue evidence="1">Leaf</tissue>
    </source>
</reference>
<protein>
    <submittedName>
        <fullName evidence="1">Uncharacterized protein</fullName>
    </submittedName>
</protein>
<organism evidence="1 2">
    <name type="scientific">Dendrobium nobile</name>
    <name type="common">Orchid</name>
    <dbReference type="NCBI Taxonomy" id="94219"/>
    <lineage>
        <taxon>Eukaryota</taxon>
        <taxon>Viridiplantae</taxon>
        <taxon>Streptophyta</taxon>
        <taxon>Embryophyta</taxon>
        <taxon>Tracheophyta</taxon>
        <taxon>Spermatophyta</taxon>
        <taxon>Magnoliopsida</taxon>
        <taxon>Liliopsida</taxon>
        <taxon>Asparagales</taxon>
        <taxon>Orchidaceae</taxon>
        <taxon>Epidendroideae</taxon>
        <taxon>Malaxideae</taxon>
        <taxon>Dendrobiinae</taxon>
        <taxon>Dendrobium</taxon>
    </lineage>
</organism>
<name>A0A8T3A395_DENNO</name>
<dbReference type="Proteomes" id="UP000829196">
    <property type="component" value="Unassembled WGS sequence"/>
</dbReference>
<dbReference type="AlphaFoldDB" id="A0A8T3A395"/>
<accession>A0A8T3A395</accession>
<evidence type="ECO:0000313" key="1">
    <source>
        <dbReference type="EMBL" id="KAI0489175.1"/>
    </source>
</evidence>